<evidence type="ECO:0000256" key="6">
    <source>
        <dbReference type="ARBA" id="ARBA00022801"/>
    </source>
</evidence>
<dbReference type="GO" id="GO:0016787">
    <property type="term" value="F:hydrolase activity"/>
    <property type="evidence" value="ECO:0007669"/>
    <property type="project" value="UniProtKB-KW"/>
</dbReference>
<feature type="domain" description="DUF8040" evidence="9">
    <location>
        <begin position="18"/>
        <end position="94"/>
    </location>
</feature>
<evidence type="ECO:0000256" key="2">
    <source>
        <dbReference type="ARBA" id="ARBA00004123"/>
    </source>
</evidence>
<dbReference type="InterPro" id="IPR027806">
    <property type="entry name" value="HARBI1_dom"/>
</dbReference>
<accession>A0A2U1P5H3</accession>
<dbReference type="OrthoDB" id="1737193at2759"/>
<dbReference type="InterPro" id="IPR045249">
    <property type="entry name" value="HARBI1-like"/>
</dbReference>
<dbReference type="PANTHER" id="PTHR22930:SF293">
    <property type="entry name" value="PROTEIN ALP1-LIKE"/>
    <property type="match status" value="1"/>
</dbReference>
<dbReference type="InterPro" id="IPR058353">
    <property type="entry name" value="DUF8040"/>
</dbReference>
<comment type="subcellular location">
    <subcellularLocation>
        <location evidence="2">Nucleus</location>
    </subcellularLocation>
</comment>
<dbReference type="Pfam" id="PF13359">
    <property type="entry name" value="DDE_Tnp_4"/>
    <property type="match status" value="1"/>
</dbReference>
<evidence type="ECO:0000256" key="4">
    <source>
        <dbReference type="ARBA" id="ARBA00022722"/>
    </source>
</evidence>
<evidence type="ECO:0000259" key="9">
    <source>
        <dbReference type="Pfam" id="PF26138"/>
    </source>
</evidence>
<comment type="cofactor">
    <cofactor evidence="1">
        <name>a divalent metal cation</name>
        <dbReference type="ChEBI" id="CHEBI:60240"/>
    </cofactor>
</comment>
<dbReference type="Proteomes" id="UP000245207">
    <property type="component" value="Unassembled WGS sequence"/>
</dbReference>
<evidence type="ECO:0000256" key="5">
    <source>
        <dbReference type="ARBA" id="ARBA00022723"/>
    </source>
</evidence>
<dbReference type="GO" id="GO:0004518">
    <property type="term" value="F:nuclease activity"/>
    <property type="evidence" value="ECO:0007669"/>
    <property type="project" value="UniProtKB-KW"/>
</dbReference>
<comment type="caution">
    <text evidence="10">The sequence shown here is derived from an EMBL/GenBank/DDBJ whole genome shotgun (WGS) entry which is preliminary data.</text>
</comment>
<dbReference type="PANTHER" id="PTHR22930">
    <property type="match status" value="1"/>
</dbReference>
<dbReference type="GO" id="GO:0005634">
    <property type="term" value="C:nucleus"/>
    <property type="evidence" value="ECO:0007669"/>
    <property type="project" value="UniProtKB-SubCell"/>
</dbReference>
<dbReference type="STRING" id="35608.A0A2U1P5H3"/>
<feature type="domain" description="DDE Tnp4" evidence="8">
    <location>
        <begin position="126"/>
        <end position="287"/>
    </location>
</feature>
<dbReference type="Pfam" id="PF26138">
    <property type="entry name" value="DUF8040"/>
    <property type="match status" value="1"/>
</dbReference>
<protein>
    <submittedName>
        <fullName evidence="10">Myb/SANT-like domain, Harbinger transposase-derived nuclease domain protein</fullName>
    </submittedName>
</protein>
<evidence type="ECO:0000256" key="1">
    <source>
        <dbReference type="ARBA" id="ARBA00001968"/>
    </source>
</evidence>
<keyword evidence="5" id="KW-0479">Metal-binding</keyword>
<proteinExistence type="inferred from homology"/>
<reference evidence="10 11" key="1">
    <citation type="journal article" date="2018" name="Mol. Plant">
        <title>The genome of Artemisia annua provides insight into the evolution of Asteraceae family and artemisinin biosynthesis.</title>
        <authorList>
            <person name="Shen Q."/>
            <person name="Zhang L."/>
            <person name="Liao Z."/>
            <person name="Wang S."/>
            <person name="Yan T."/>
            <person name="Shi P."/>
            <person name="Liu M."/>
            <person name="Fu X."/>
            <person name="Pan Q."/>
            <person name="Wang Y."/>
            <person name="Lv Z."/>
            <person name="Lu X."/>
            <person name="Zhang F."/>
            <person name="Jiang W."/>
            <person name="Ma Y."/>
            <person name="Chen M."/>
            <person name="Hao X."/>
            <person name="Li L."/>
            <person name="Tang Y."/>
            <person name="Lv G."/>
            <person name="Zhou Y."/>
            <person name="Sun X."/>
            <person name="Brodelius P.E."/>
            <person name="Rose J.K.C."/>
            <person name="Tang K."/>
        </authorList>
    </citation>
    <scope>NUCLEOTIDE SEQUENCE [LARGE SCALE GENOMIC DNA]</scope>
    <source>
        <strain evidence="11">cv. Huhao1</strain>
        <tissue evidence="10">Leaf</tissue>
    </source>
</reference>
<evidence type="ECO:0000313" key="11">
    <source>
        <dbReference type="Proteomes" id="UP000245207"/>
    </source>
</evidence>
<organism evidence="10 11">
    <name type="scientific">Artemisia annua</name>
    <name type="common">Sweet wormwood</name>
    <dbReference type="NCBI Taxonomy" id="35608"/>
    <lineage>
        <taxon>Eukaryota</taxon>
        <taxon>Viridiplantae</taxon>
        <taxon>Streptophyta</taxon>
        <taxon>Embryophyta</taxon>
        <taxon>Tracheophyta</taxon>
        <taxon>Spermatophyta</taxon>
        <taxon>Magnoliopsida</taxon>
        <taxon>eudicotyledons</taxon>
        <taxon>Gunneridae</taxon>
        <taxon>Pentapetalae</taxon>
        <taxon>asterids</taxon>
        <taxon>campanulids</taxon>
        <taxon>Asterales</taxon>
        <taxon>Asteraceae</taxon>
        <taxon>Asteroideae</taxon>
        <taxon>Anthemideae</taxon>
        <taxon>Artemisiinae</taxon>
        <taxon>Artemisia</taxon>
    </lineage>
</organism>
<comment type="similarity">
    <text evidence="3">Belongs to the HARBI1 family.</text>
</comment>
<evidence type="ECO:0000256" key="7">
    <source>
        <dbReference type="ARBA" id="ARBA00023242"/>
    </source>
</evidence>
<evidence type="ECO:0000259" key="8">
    <source>
        <dbReference type="Pfam" id="PF13359"/>
    </source>
</evidence>
<keyword evidence="4" id="KW-0540">Nuclease</keyword>
<keyword evidence="11" id="KW-1185">Reference proteome</keyword>
<keyword evidence="6" id="KW-0378">Hydrolase</keyword>
<dbReference type="AlphaFoldDB" id="A0A2U1P5H3"/>
<dbReference type="GO" id="GO:0046872">
    <property type="term" value="F:metal ion binding"/>
    <property type="evidence" value="ECO:0007669"/>
    <property type="project" value="UniProtKB-KW"/>
</dbReference>
<name>A0A2U1P5H3_ARTAN</name>
<sequence>MDRRHSILYRYVYESDSVSISQIRMTRSCFKKLCDMLETYGKLSPSGNMDVDEQVVIFLHMCAHNVENGVMINRFHRSGEMISKCFARVCNAVIRLHPRLLKKPEPVPHNSTDQRWKWFKNCLGALDGTYIKCLVPPEDEPRYRTILNNEIATNVLGACSQDMQFIFVLVGWEGSATDGRVLRDALLRPHGLKVPRPCYYLVDTGYTNGEGFLGPYRDEKYRLKDWCDGHQPTTPKELFNMRHSSARNVIERCFSILKARWRILDDNLYYPVELKDRIIMACCLLHNYVRQEMPNDPFEYQYESSEVTEDLGVGDRDYITSVGTSNEWDAFRNDLAQSMFESWTATN</sequence>
<gene>
    <name evidence="10" type="ORF">CTI12_AA190350</name>
</gene>
<evidence type="ECO:0000256" key="3">
    <source>
        <dbReference type="ARBA" id="ARBA00006958"/>
    </source>
</evidence>
<evidence type="ECO:0000313" key="10">
    <source>
        <dbReference type="EMBL" id="PWA80999.1"/>
    </source>
</evidence>
<dbReference type="EMBL" id="PKPP01001646">
    <property type="protein sequence ID" value="PWA80999.1"/>
    <property type="molecule type" value="Genomic_DNA"/>
</dbReference>
<keyword evidence="7" id="KW-0539">Nucleus</keyword>